<keyword evidence="2" id="KW-1185">Reference proteome</keyword>
<evidence type="ECO:0000313" key="1">
    <source>
        <dbReference type="EMBL" id="SFH85206.1"/>
    </source>
</evidence>
<dbReference type="GO" id="GO:0016787">
    <property type="term" value="F:hydrolase activity"/>
    <property type="evidence" value="ECO:0007669"/>
    <property type="project" value="UniProtKB-KW"/>
</dbReference>
<reference evidence="1 2" key="1">
    <citation type="submission" date="2016-10" db="EMBL/GenBank/DDBJ databases">
        <authorList>
            <person name="de Groot N.N."/>
        </authorList>
    </citation>
    <scope>NUCLEOTIDE SEQUENCE [LARGE SCALE GENOMIC DNA]</scope>
    <source>
        <strain evidence="1 2">CGMCC 1.11030</strain>
    </source>
</reference>
<dbReference type="PANTHER" id="PTHR39328:SF1">
    <property type="entry name" value="BLL2871 PROTEIN"/>
    <property type="match status" value="1"/>
</dbReference>
<accession>A0A1I3DEY8</accession>
<dbReference type="OrthoDB" id="9790012at2"/>
<dbReference type="PANTHER" id="PTHR39328">
    <property type="entry name" value="BLL2871 PROTEIN"/>
    <property type="match status" value="1"/>
</dbReference>
<dbReference type="InterPro" id="IPR010430">
    <property type="entry name" value="DUF1028"/>
</dbReference>
<dbReference type="SUPFAM" id="SSF56235">
    <property type="entry name" value="N-terminal nucleophile aminohydrolases (Ntn hydrolases)"/>
    <property type="match status" value="1"/>
</dbReference>
<name>A0A1I3DEY8_9RHOB</name>
<dbReference type="Gene3D" id="3.60.20.10">
    <property type="entry name" value="Glutamine Phosphoribosylpyrophosphate, subunit 1, domain 1"/>
    <property type="match status" value="1"/>
</dbReference>
<dbReference type="RefSeq" id="WP_092858691.1">
    <property type="nucleotide sequence ID" value="NZ_FOQH01000002.1"/>
</dbReference>
<dbReference type="Pfam" id="PF06267">
    <property type="entry name" value="DUF1028"/>
    <property type="match status" value="1"/>
</dbReference>
<protein>
    <submittedName>
        <fullName evidence="1">Uncharacterized conserved protein, Ntn-hydrolase superfamily</fullName>
    </submittedName>
</protein>
<dbReference type="AlphaFoldDB" id="A0A1I3DEY8"/>
<gene>
    <name evidence="1" type="ORF">SAMN05216258_102547</name>
</gene>
<evidence type="ECO:0000313" key="2">
    <source>
        <dbReference type="Proteomes" id="UP000199377"/>
    </source>
</evidence>
<dbReference type="STRING" id="1114924.SAMN05216258_102547"/>
<organism evidence="1 2">
    <name type="scientific">Albimonas pacifica</name>
    <dbReference type="NCBI Taxonomy" id="1114924"/>
    <lineage>
        <taxon>Bacteria</taxon>
        <taxon>Pseudomonadati</taxon>
        <taxon>Pseudomonadota</taxon>
        <taxon>Alphaproteobacteria</taxon>
        <taxon>Rhodobacterales</taxon>
        <taxon>Paracoccaceae</taxon>
        <taxon>Albimonas</taxon>
    </lineage>
</organism>
<proteinExistence type="predicted"/>
<dbReference type="EMBL" id="FOQH01000002">
    <property type="protein sequence ID" value="SFH85206.1"/>
    <property type="molecule type" value="Genomic_DNA"/>
</dbReference>
<dbReference type="InterPro" id="IPR029055">
    <property type="entry name" value="Ntn_hydrolases_N"/>
</dbReference>
<sequence length="249" mass="25578">MTYSIVARNPATGEFGVGVASRFFAVGALVPHIRPGAAVATQAFVNPLWGAEGADRIAAGEAPDAVLADFIARDAGAPQRQWHAIDAQGHVAAHTGAACVDWAGQAAGEDVSVAGNMLAGPAVIAAALEAWTAAPELPMPDRLLAAMVAAEAAGGDKRGRQSAAIRVHDGEVYPRLDLRVDDHAAPLDELARLLAVARERFTLFSANMGRAAAFSGQTDRGPLDAALATLEAERAARGEASRSFASDPG</sequence>
<keyword evidence="1" id="KW-0378">Hydrolase</keyword>
<dbReference type="Proteomes" id="UP000199377">
    <property type="component" value="Unassembled WGS sequence"/>
</dbReference>